<dbReference type="PANTHER" id="PTHR11705">
    <property type="entry name" value="PROTEASE FAMILY M14 CARBOXYPEPTIDASE A,B"/>
    <property type="match status" value="1"/>
</dbReference>
<dbReference type="SMART" id="SM00631">
    <property type="entry name" value="Zn_pept"/>
    <property type="match status" value="1"/>
</dbReference>
<proteinExistence type="inferred from homology"/>
<accession>A0AAF5DRP0</accession>
<dbReference type="GO" id="GO:0006508">
    <property type="term" value="P:proteolysis"/>
    <property type="evidence" value="ECO:0007669"/>
    <property type="project" value="InterPro"/>
</dbReference>
<dbReference type="InterPro" id="IPR000834">
    <property type="entry name" value="Peptidase_M14"/>
</dbReference>
<evidence type="ECO:0000256" key="3">
    <source>
        <dbReference type="PROSITE-ProRule" id="PRU01379"/>
    </source>
</evidence>
<evidence type="ECO:0000313" key="6">
    <source>
        <dbReference type="Proteomes" id="UP000035681"/>
    </source>
</evidence>
<comment type="cofactor">
    <cofactor evidence="1">
        <name>Zn(2+)</name>
        <dbReference type="ChEBI" id="CHEBI:29105"/>
    </cofactor>
</comment>
<organism evidence="6 7">
    <name type="scientific">Strongyloides stercoralis</name>
    <name type="common">Threadworm</name>
    <dbReference type="NCBI Taxonomy" id="6248"/>
    <lineage>
        <taxon>Eukaryota</taxon>
        <taxon>Metazoa</taxon>
        <taxon>Ecdysozoa</taxon>
        <taxon>Nematoda</taxon>
        <taxon>Chromadorea</taxon>
        <taxon>Rhabditida</taxon>
        <taxon>Tylenchina</taxon>
        <taxon>Panagrolaimomorpha</taxon>
        <taxon>Strongyloidoidea</taxon>
        <taxon>Strongyloididae</taxon>
        <taxon>Strongyloides</taxon>
    </lineage>
</organism>
<keyword evidence="4" id="KW-0812">Transmembrane</keyword>
<evidence type="ECO:0000256" key="1">
    <source>
        <dbReference type="ARBA" id="ARBA00001947"/>
    </source>
</evidence>
<dbReference type="Pfam" id="PF00246">
    <property type="entry name" value="Peptidase_M14"/>
    <property type="match status" value="1"/>
</dbReference>
<dbReference type="Proteomes" id="UP000035681">
    <property type="component" value="Unplaced"/>
</dbReference>
<evidence type="ECO:0000256" key="2">
    <source>
        <dbReference type="ARBA" id="ARBA00005988"/>
    </source>
</evidence>
<reference evidence="7" key="1">
    <citation type="submission" date="2024-02" db="UniProtKB">
        <authorList>
            <consortium name="WormBaseParasite"/>
        </authorList>
    </citation>
    <scope>IDENTIFICATION</scope>
</reference>
<evidence type="ECO:0000256" key="4">
    <source>
        <dbReference type="SAM" id="Phobius"/>
    </source>
</evidence>
<feature type="transmembrane region" description="Helical" evidence="4">
    <location>
        <begin position="84"/>
        <end position="102"/>
    </location>
</feature>
<dbReference type="Gene3D" id="3.40.630.10">
    <property type="entry name" value="Zn peptidases"/>
    <property type="match status" value="1"/>
</dbReference>
<dbReference type="GO" id="GO:0008270">
    <property type="term" value="F:zinc ion binding"/>
    <property type="evidence" value="ECO:0007669"/>
    <property type="project" value="InterPro"/>
</dbReference>
<evidence type="ECO:0000259" key="5">
    <source>
        <dbReference type="PROSITE" id="PS52035"/>
    </source>
</evidence>
<feature type="active site" description="Proton donor/acceptor" evidence="3">
    <location>
        <position position="760"/>
    </location>
</feature>
<dbReference type="GO" id="GO:0004181">
    <property type="term" value="F:metallocarboxypeptidase activity"/>
    <property type="evidence" value="ECO:0007669"/>
    <property type="project" value="InterPro"/>
</dbReference>
<dbReference type="SUPFAM" id="SSF53187">
    <property type="entry name" value="Zn-dependent exopeptidases"/>
    <property type="match status" value="1"/>
</dbReference>
<dbReference type="AlphaFoldDB" id="A0AAF5DRP0"/>
<sequence length="807" mass="93114">CTTFLLLIRITFEPQLIGTFVLFFFGGIQLAIMLIMVKNRGYCLIRAESEALRLFWRKMEAVSIVLLGSDNEEKDNNADYDKEFMYVFFLFCITALQFIHYYCCIGGCCSTGTEVEAWKFFWGKIEDVALLELNLKHGAFFLMGEIYLVCFFCPNLLCYNLDNYYCCFGGNCLTGTESGVWMLLWSKLENVIQLELNLKHNLDIIVAVLKAVVQLELILKHRNSFKRNWRLECYLTEAESETRQLFSFGRNSFSNNANYDKESRYYYCCFGGCCSTGAESGEWRLFWKKFEDSMEAVVEEIGGFCSTGAESEICQPFSSGSNSFSNNSNYDSKTRGCCSTGTDSEALRFFWKKFEDVLILQLNRKHRSYFVKVMLVTIENPGCCSTGTESEALKLLWRELENVAILQLSLKHESSSVRRTKAETDGLRLFWSKLEAVVQLNSEHGSCCEKNWGLELEDVALLEVHLKRVNFFLLGGIHLEIMLITIKNLAIIIVVLDAVIQLGLNLENEDFSRGNLRIWKLLWEKLEAVTLLELNLKRVNSFLLGGIHLAIMLITIKNPEFRHYYCCFGCCYSTGTESKALMLFWKKKVEAVFQLELKLESNKLDLILEETRDYFLLRINVIELYSWNNIFSIMDKNILEFKNEHEKIYNICISFLGISKECELEVKSYANYLVKNKIQGFVTLHSYEGFILYPWGYQKKLYTDDRKNLHKLGEEMRNAIENISGADYNVGQSADILYRANGYSNDYAKSLGIKYVFTIEIGSRKMYNFGFIILKSYISKLAEEALAEILVVSQKISKENIVESNIK</sequence>
<keyword evidence="6" id="KW-1185">Reference proteome</keyword>
<dbReference type="GO" id="GO:0005615">
    <property type="term" value="C:extracellular space"/>
    <property type="evidence" value="ECO:0007669"/>
    <property type="project" value="TreeGrafter"/>
</dbReference>
<feature type="transmembrane region" description="Helical" evidence="4">
    <location>
        <begin position="16"/>
        <end position="37"/>
    </location>
</feature>
<evidence type="ECO:0000313" key="7">
    <source>
        <dbReference type="WBParaSite" id="TCONS_00017255.p1"/>
    </source>
</evidence>
<feature type="domain" description="Peptidase M14" evidence="5">
    <location>
        <begin position="654"/>
        <end position="796"/>
    </location>
</feature>
<keyword evidence="4" id="KW-0472">Membrane</keyword>
<comment type="similarity">
    <text evidence="2 3">Belongs to the peptidase M14 family.</text>
</comment>
<name>A0AAF5DRP0_STRER</name>
<protein>
    <recommendedName>
        <fullName evidence="5">Peptidase M14 domain-containing protein</fullName>
    </recommendedName>
</protein>
<dbReference type="WBParaSite" id="TCONS_00017255.p1">
    <property type="protein sequence ID" value="TCONS_00017255.p1"/>
    <property type="gene ID" value="XLOC_011528"/>
</dbReference>
<dbReference type="PROSITE" id="PS52035">
    <property type="entry name" value="PEPTIDASE_M14"/>
    <property type="match status" value="1"/>
</dbReference>
<keyword evidence="4" id="KW-1133">Transmembrane helix</keyword>
<dbReference type="PANTHER" id="PTHR11705:SF91">
    <property type="entry name" value="FI01817P-RELATED"/>
    <property type="match status" value="1"/>
</dbReference>